<name>A0A0K6I3J6_9HYPH</name>
<feature type="transmembrane region" description="Helical" evidence="1">
    <location>
        <begin position="30"/>
        <end position="56"/>
    </location>
</feature>
<dbReference type="CDD" id="cd07302">
    <property type="entry name" value="CHD"/>
    <property type="match status" value="1"/>
</dbReference>
<evidence type="ECO:0000259" key="3">
    <source>
        <dbReference type="PROSITE" id="PS50885"/>
    </source>
</evidence>
<proteinExistence type="predicted"/>
<organism evidence="4 5">
    <name type="scientific">Pannonibacter indicus</name>
    <dbReference type="NCBI Taxonomy" id="466044"/>
    <lineage>
        <taxon>Bacteria</taxon>
        <taxon>Pseudomonadati</taxon>
        <taxon>Pseudomonadota</taxon>
        <taxon>Alphaproteobacteria</taxon>
        <taxon>Hyphomicrobiales</taxon>
        <taxon>Stappiaceae</taxon>
        <taxon>Pannonibacter</taxon>
    </lineage>
</organism>
<feature type="domain" description="HAMP" evidence="3">
    <location>
        <begin position="363"/>
        <end position="417"/>
    </location>
</feature>
<reference evidence="5" key="1">
    <citation type="submission" date="2015-08" db="EMBL/GenBank/DDBJ databases">
        <authorList>
            <person name="Varghese N."/>
        </authorList>
    </citation>
    <scope>NUCLEOTIDE SEQUENCE [LARGE SCALE GENOMIC DNA]</scope>
    <source>
        <strain evidence="5">DSM 23407</strain>
    </source>
</reference>
<evidence type="ECO:0000256" key="1">
    <source>
        <dbReference type="SAM" id="Phobius"/>
    </source>
</evidence>
<dbReference type="GO" id="GO:0035556">
    <property type="term" value="P:intracellular signal transduction"/>
    <property type="evidence" value="ECO:0007669"/>
    <property type="project" value="InterPro"/>
</dbReference>
<dbReference type="AlphaFoldDB" id="A0A0K6I3J6"/>
<keyword evidence="1" id="KW-1133">Transmembrane helix</keyword>
<keyword evidence="1" id="KW-0812">Transmembrane</keyword>
<dbReference type="GO" id="GO:0009190">
    <property type="term" value="P:cyclic nucleotide biosynthetic process"/>
    <property type="evidence" value="ECO:0007669"/>
    <property type="project" value="InterPro"/>
</dbReference>
<dbReference type="InterPro" id="IPR029787">
    <property type="entry name" value="Nucleotide_cyclase"/>
</dbReference>
<evidence type="ECO:0000313" key="4">
    <source>
        <dbReference type="EMBL" id="CUA97877.1"/>
    </source>
</evidence>
<feature type="transmembrane region" description="Helical" evidence="1">
    <location>
        <begin position="340"/>
        <end position="363"/>
    </location>
</feature>
<dbReference type="SMART" id="SM00044">
    <property type="entry name" value="CYCc"/>
    <property type="match status" value="1"/>
</dbReference>
<protein>
    <submittedName>
        <fullName evidence="4">Adenylate cyclase, class 3</fullName>
    </submittedName>
</protein>
<dbReference type="OrthoDB" id="9789782at2"/>
<evidence type="ECO:0000259" key="2">
    <source>
        <dbReference type="PROSITE" id="PS50125"/>
    </source>
</evidence>
<dbReference type="PANTHER" id="PTHR43081:SF1">
    <property type="entry name" value="ADENYLATE CYCLASE, TERMINAL-DIFFERENTIATION SPECIFIC"/>
    <property type="match status" value="1"/>
</dbReference>
<dbReference type="Gene3D" id="6.10.340.10">
    <property type="match status" value="1"/>
</dbReference>
<dbReference type="SUPFAM" id="SSF55073">
    <property type="entry name" value="Nucleotide cyclase"/>
    <property type="match status" value="1"/>
</dbReference>
<dbReference type="SMART" id="SM00304">
    <property type="entry name" value="HAMP"/>
    <property type="match status" value="1"/>
</dbReference>
<gene>
    <name evidence="4" type="ORF">Ga0061067_108123</name>
</gene>
<dbReference type="InterPro" id="IPR001054">
    <property type="entry name" value="A/G_cyclase"/>
</dbReference>
<dbReference type="GO" id="GO:0016020">
    <property type="term" value="C:membrane"/>
    <property type="evidence" value="ECO:0007669"/>
    <property type="project" value="InterPro"/>
</dbReference>
<keyword evidence="1" id="KW-0472">Membrane</keyword>
<sequence>MRVRMSLKRICADQPCRRMKRQGQRQPMPFTLRLTPTLATVIGTFVFLTTASVLYVESTASRRIVAGLGSRLVDLGMDAYEQKFESKINVLRNQAGFIAAAFARGASPIALDEDVARLAFGGLAAAPEGTRITVARAAQGDALEVGQMPGGSMMLRRIPHTENAALTTRLTEAEAADAPFWLPPDYDAQRQETLLSYVVPVRRDGAYLGYTAVSIPSSGLSRIAQALSDETLKVFLLYGEADILAHPDLDPLDATLSEENDLVDIEDAPDPLLARLASLKPVDPLRFDLNEAHAMFEGETEEHGRYYVVLERTAAKFGELPVITGAIMPASVLEQPLEELYVSILIALAILAAALAGSAVMAYRIAQPIRRAAAGARAIARLDIAGLRPLPSSRIEELKDLASGFNAMTTALTAFVRYVPRSLVLKLLREGSGSAAPQERQVAVLFTDVAGFTSICEGMDARETADFVNHHLTLIGSVVERHGGTIDKYIGDSVMAFWGAPDHMDNPAAAAAAAALDIERALKADNAVRREQGLAPVRIRAGLHVGPLIVGDIGAPGRVNYTVIGDTVNIAARLESLGHTAEPGAEAVILASADVASALAAQQSASCPVITPLGEQTVKGKSQPVTVVRLSLPGEET</sequence>
<dbReference type="Proteomes" id="UP000183900">
    <property type="component" value="Unassembled WGS sequence"/>
</dbReference>
<dbReference type="Pfam" id="PF00211">
    <property type="entry name" value="Guanylate_cyc"/>
    <property type="match status" value="1"/>
</dbReference>
<dbReference type="PROSITE" id="PS50125">
    <property type="entry name" value="GUANYLATE_CYCLASE_2"/>
    <property type="match status" value="1"/>
</dbReference>
<dbReference type="EMBL" id="CYHE01000008">
    <property type="protein sequence ID" value="CUA97877.1"/>
    <property type="molecule type" value="Genomic_DNA"/>
</dbReference>
<dbReference type="InterPro" id="IPR050697">
    <property type="entry name" value="Adenylyl/Guanylyl_Cyclase_3/4"/>
</dbReference>
<evidence type="ECO:0000313" key="5">
    <source>
        <dbReference type="Proteomes" id="UP000183900"/>
    </source>
</evidence>
<accession>A0A0K6I3J6</accession>
<dbReference type="PROSITE" id="PS50885">
    <property type="entry name" value="HAMP"/>
    <property type="match status" value="1"/>
</dbReference>
<dbReference type="Gene3D" id="3.30.70.1230">
    <property type="entry name" value="Nucleotide cyclase"/>
    <property type="match status" value="1"/>
</dbReference>
<dbReference type="GO" id="GO:0004016">
    <property type="term" value="F:adenylate cyclase activity"/>
    <property type="evidence" value="ECO:0007669"/>
    <property type="project" value="UniProtKB-ARBA"/>
</dbReference>
<dbReference type="PANTHER" id="PTHR43081">
    <property type="entry name" value="ADENYLATE CYCLASE, TERMINAL-DIFFERENTIATION SPECIFIC-RELATED"/>
    <property type="match status" value="1"/>
</dbReference>
<dbReference type="InterPro" id="IPR003660">
    <property type="entry name" value="HAMP_dom"/>
</dbReference>
<keyword evidence="5" id="KW-1185">Reference proteome</keyword>
<feature type="domain" description="Guanylate cyclase" evidence="2">
    <location>
        <begin position="443"/>
        <end position="575"/>
    </location>
</feature>